<dbReference type="Proteomes" id="UP000054279">
    <property type="component" value="Unassembled WGS sequence"/>
</dbReference>
<dbReference type="HOGENOM" id="CLU_068822_0_0_1"/>
<dbReference type="EMBL" id="KN837112">
    <property type="protein sequence ID" value="KIJ45382.1"/>
    <property type="molecule type" value="Genomic_DNA"/>
</dbReference>
<sequence>MTAASVILHNVELVVKILVGDKIIFQSNTTPRLESKDLWMFKINSEIPEECSVVAIHISDPSDDNVPGFQFKPVEVEPGAIITKADKDRRFVHSMQIILFDDSELSFQLKADFEIQETLDFPLNGHMIGDALIATQREKKPISRHRLANIYDSVLYLSDSNTMKSHFLHLIGDVYLGRYEVTQSLHDINNAVNTYYHACQGTLWNDNNEAVYVSDYGRSLLMRYRHHGDTTDLKQSVLKFQEAVQLTPDGHPDMPSRLNNLWEVTSWMV</sequence>
<evidence type="ECO:0000313" key="2">
    <source>
        <dbReference type="Proteomes" id="UP000054279"/>
    </source>
</evidence>
<reference evidence="1 2" key="1">
    <citation type="submission" date="2014-06" db="EMBL/GenBank/DDBJ databases">
        <title>Evolutionary Origins and Diversification of the Mycorrhizal Mutualists.</title>
        <authorList>
            <consortium name="DOE Joint Genome Institute"/>
            <consortium name="Mycorrhizal Genomics Consortium"/>
            <person name="Kohler A."/>
            <person name="Kuo A."/>
            <person name="Nagy L.G."/>
            <person name="Floudas D."/>
            <person name="Copeland A."/>
            <person name="Barry K.W."/>
            <person name="Cichocki N."/>
            <person name="Veneault-Fourrey C."/>
            <person name="LaButti K."/>
            <person name="Lindquist E.A."/>
            <person name="Lipzen A."/>
            <person name="Lundell T."/>
            <person name="Morin E."/>
            <person name="Murat C."/>
            <person name="Riley R."/>
            <person name="Ohm R."/>
            <person name="Sun H."/>
            <person name="Tunlid A."/>
            <person name="Henrissat B."/>
            <person name="Grigoriev I.V."/>
            <person name="Hibbett D.S."/>
            <person name="Martin F."/>
        </authorList>
    </citation>
    <scope>NUCLEOTIDE SEQUENCE [LARGE SCALE GENOMIC DNA]</scope>
    <source>
        <strain evidence="1 2">SS14</strain>
    </source>
</reference>
<dbReference type="AlphaFoldDB" id="A0A0C9VSC8"/>
<keyword evidence="2" id="KW-1185">Reference proteome</keyword>
<protein>
    <submittedName>
        <fullName evidence="1">Unplaced genomic scaffold SPHSTscaffold_37, whole genome shotgun sequence</fullName>
    </submittedName>
</protein>
<accession>A0A0C9VSC8</accession>
<name>A0A0C9VSC8_SPHS4</name>
<evidence type="ECO:0000313" key="1">
    <source>
        <dbReference type="EMBL" id="KIJ45382.1"/>
    </source>
</evidence>
<dbReference type="OrthoDB" id="3310495at2759"/>
<organism evidence="1 2">
    <name type="scientific">Sphaerobolus stellatus (strain SS14)</name>
    <dbReference type="NCBI Taxonomy" id="990650"/>
    <lineage>
        <taxon>Eukaryota</taxon>
        <taxon>Fungi</taxon>
        <taxon>Dikarya</taxon>
        <taxon>Basidiomycota</taxon>
        <taxon>Agaricomycotina</taxon>
        <taxon>Agaricomycetes</taxon>
        <taxon>Phallomycetidae</taxon>
        <taxon>Geastrales</taxon>
        <taxon>Sphaerobolaceae</taxon>
        <taxon>Sphaerobolus</taxon>
    </lineage>
</organism>
<gene>
    <name evidence="1" type="ORF">M422DRAFT_251156</name>
</gene>
<proteinExistence type="predicted"/>